<keyword evidence="3" id="KW-1185">Reference proteome</keyword>
<feature type="region of interest" description="Disordered" evidence="1">
    <location>
        <begin position="51"/>
        <end position="74"/>
    </location>
</feature>
<accession>A0A8H5RRS0</accession>
<comment type="caution">
    <text evidence="2">The sequence shown here is derived from an EMBL/GenBank/DDBJ whole genome shotgun (WGS) entry which is preliminary data.</text>
</comment>
<evidence type="ECO:0000313" key="3">
    <source>
        <dbReference type="Proteomes" id="UP000530670"/>
    </source>
</evidence>
<dbReference type="OrthoDB" id="5059881at2759"/>
<sequence>MGLFNDIDIERDFPDHEVKSMVKRSEWAVQQPQGFVHLQYPAQEHNTIVPYNPTYYGNEQTSANTSYSTPRPQI</sequence>
<name>A0A8H5RRS0_9HYPO</name>
<dbReference type="GeneID" id="59304485"/>
<feature type="compositionally biased region" description="Polar residues" evidence="1">
    <location>
        <begin position="55"/>
        <end position="74"/>
    </location>
</feature>
<proteinExistence type="predicted"/>
<organism evidence="2 3">
    <name type="scientific">Fusarium tjaetaba</name>
    <dbReference type="NCBI Taxonomy" id="1567544"/>
    <lineage>
        <taxon>Eukaryota</taxon>
        <taxon>Fungi</taxon>
        <taxon>Dikarya</taxon>
        <taxon>Ascomycota</taxon>
        <taxon>Pezizomycotina</taxon>
        <taxon>Sordariomycetes</taxon>
        <taxon>Hypocreomycetidae</taxon>
        <taxon>Hypocreales</taxon>
        <taxon>Nectriaceae</taxon>
        <taxon>Fusarium</taxon>
        <taxon>Fusarium fujikuroi species complex</taxon>
    </lineage>
</organism>
<dbReference type="Proteomes" id="UP000530670">
    <property type="component" value="Unassembled WGS sequence"/>
</dbReference>
<reference evidence="2 3" key="1">
    <citation type="submission" date="2020-05" db="EMBL/GenBank/DDBJ databases">
        <title>Identification and distribution of gene clusters putatively required for synthesis of sphingolipid metabolism inhibitors in phylogenetically diverse species of the filamentous fungus Fusarium.</title>
        <authorList>
            <person name="Kim H.-S."/>
            <person name="Busman M."/>
            <person name="Brown D.W."/>
            <person name="Divon H."/>
            <person name="Uhlig S."/>
            <person name="Proctor R.H."/>
        </authorList>
    </citation>
    <scope>NUCLEOTIDE SEQUENCE [LARGE SCALE GENOMIC DNA]</scope>
    <source>
        <strain evidence="2 3">NRRL 66243</strain>
    </source>
</reference>
<evidence type="ECO:0000256" key="1">
    <source>
        <dbReference type="SAM" id="MobiDB-lite"/>
    </source>
</evidence>
<protein>
    <submittedName>
        <fullName evidence="2">Uncharacterized protein</fullName>
    </submittedName>
</protein>
<dbReference type="EMBL" id="JAAQRI010000109">
    <property type="protein sequence ID" value="KAF5637267.1"/>
    <property type="molecule type" value="Genomic_DNA"/>
</dbReference>
<evidence type="ECO:0000313" key="2">
    <source>
        <dbReference type="EMBL" id="KAF5637267.1"/>
    </source>
</evidence>
<gene>
    <name evidence="2" type="ORF">FTJAE_5682</name>
</gene>
<dbReference type="AlphaFoldDB" id="A0A8H5RRS0"/>
<dbReference type="RefSeq" id="XP_037207175.1">
    <property type="nucleotide sequence ID" value="XM_037352215.1"/>
</dbReference>